<reference evidence="2" key="1">
    <citation type="journal article" date="2020" name="Stud. Mycol.">
        <title>101 Dothideomycetes genomes: a test case for predicting lifestyles and emergence of pathogens.</title>
        <authorList>
            <person name="Haridas S."/>
            <person name="Albert R."/>
            <person name="Binder M."/>
            <person name="Bloem J."/>
            <person name="Labutti K."/>
            <person name="Salamov A."/>
            <person name="Andreopoulos B."/>
            <person name="Baker S."/>
            <person name="Barry K."/>
            <person name="Bills G."/>
            <person name="Bluhm B."/>
            <person name="Cannon C."/>
            <person name="Castanera R."/>
            <person name="Culley D."/>
            <person name="Daum C."/>
            <person name="Ezra D."/>
            <person name="Gonzalez J."/>
            <person name="Henrissat B."/>
            <person name="Kuo A."/>
            <person name="Liang C."/>
            <person name="Lipzen A."/>
            <person name="Lutzoni F."/>
            <person name="Magnuson J."/>
            <person name="Mondo S."/>
            <person name="Nolan M."/>
            <person name="Ohm R."/>
            <person name="Pangilinan J."/>
            <person name="Park H.-J."/>
            <person name="Ramirez L."/>
            <person name="Alfaro M."/>
            <person name="Sun H."/>
            <person name="Tritt A."/>
            <person name="Yoshinaga Y."/>
            <person name="Zwiers L.-H."/>
            <person name="Turgeon B."/>
            <person name="Goodwin S."/>
            <person name="Spatafora J."/>
            <person name="Crous P."/>
            <person name="Grigoriev I."/>
        </authorList>
    </citation>
    <scope>NUCLEOTIDE SEQUENCE</scope>
    <source>
        <strain evidence="2">CBS 260.36</strain>
    </source>
</reference>
<dbReference type="OrthoDB" id="3939980at2759"/>
<evidence type="ECO:0000313" key="2">
    <source>
        <dbReference type="EMBL" id="KAF2153609.1"/>
    </source>
</evidence>
<name>A0A9P4J2M5_9PEZI</name>
<protein>
    <submittedName>
        <fullName evidence="2">Uncharacterized protein</fullName>
    </submittedName>
</protein>
<sequence length="495" mass="51565">MGSAFSVTMNCPQIGSGLATLTAGTAVTLSTYFLAASTDTNDLGFAATLEYTTDLPATIGSLSITYTDISTRTASASCSISASSATQSAGAVTTIGSVLCGVPNTAIGTGVVYLAFDNADTSFAFYAGKTTITSDAGIKTDTAMVPGQTVYLTTDLSTTFDSTTTTTQTVTLTGPLSTSFCSPTTTTIIKSSTFDTITSTTSKAVSSTPVSTKSGPTTIKPSTTSSHLPCTTGQVFQTISNHPVIAKHLCRDLDKHRKFPSSISVWPAATISSACSCYDAHMHAKRSILSSTTYGPLTPYTVPATSTYASTNTVTESTSVTISTLTSYVDGGIATADAGSTVTLDQRTSASACVSSQSPDPTVNKRASAPTCPSLRLQTAYLYVEMTHPIDFCKYYLSASRTRSPLAGVDAATLINTCTCVLKDAGKDLPPKKSDVSISPAGRYTCNKHHAAAIGAYFKQEDTFCTYWNAAKQRDLSAISGYSAKDLYSGCRCIK</sequence>
<evidence type="ECO:0000256" key="1">
    <source>
        <dbReference type="SAM" id="MobiDB-lite"/>
    </source>
</evidence>
<comment type="caution">
    <text evidence="2">The sequence shown here is derived from an EMBL/GenBank/DDBJ whole genome shotgun (WGS) entry which is preliminary data.</text>
</comment>
<accession>A0A9P4J2M5</accession>
<evidence type="ECO:0000313" key="3">
    <source>
        <dbReference type="Proteomes" id="UP000799439"/>
    </source>
</evidence>
<keyword evidence="3" id="KW-1185">Reference proteome</keyword>
<gene>
    <name evidence="2" type="ORF">K461DRAFT_306248</name>
</gene>
<dbReference type="Proteomes" id="UP000799439">
    <property type="component" value="Unassembled WGS sequence"/>
</dbReference>
<dbReference type="AlphaFoldDB" id="A0A9P4J2M5"/>
<organism evidence="2 3">
    <name type="scientific">Myriangium duriaei CBS 260.36</name>
    <dbReference type="NCBI Taxonomy" id="1168546"/>
    <lineage>
        <taxon>Eukaryota</taxon>
        <taxon>Fungi</taxon>
        <taxon>Dikarya</taxon>
        <taxon>Ascomycota</taxon>
        <taxon>Pezizomycotina</taxon>
        <taxon>Dothideomycetes</taxon>
        <taxon>Dothideomycetidae</taxon>
        <taxon>Myriangiales</taxon>
        <taxon>Myriangiaceae</taxon>
        <taxon>Myriangium</taxon>
    </lineage>
</organism>
<proteinExistence type="predicted"/>
<feature type="region of interest" description="Disordered" evidence="1">
    <location>
        <begin position="205"/>
        <end position="226"/>
    </location>
</feature>
<dbReference type="EMBL" id="ML996085">
    <property type="protein sequence ID" value="KAF2153609.1"/>
    <property type="molecule type" value="Genomic_DNA"/>
</dbReference>